<dbReference type="GO" id="GO:0030163">
    <property type="term" value="P:protein catabolic process"/>
    <property type="evidence" value="ECO:0007669"/>
    <property type="project" value="UniProtKB-UniRule"/>
</dbReference>
<dbReference type="InterPro" id="IPR004616">
    <property type="entry name" value="Leu/Phe-tRNA_Trfase"/>
</dbReference>
<evidence type="ECO:0000256" key="15">
    <source>
        <dbReference type="HAMAP-Rule" id="MF_00688"/>
    </source>
</evidence>
<dbReference type="OrthoDB" id="9790282at2"/>
<gene>
    <name evidence="15" type="primary">aat</name>
    <name evidence="16" type="ORF">FE810_06120</name>
</gene>
<keyword evidence="17" id="KW-1185">Reference proteome</keyword>
<dbReference type="Gene3D" id="3.40.630.70">
    <property type="entry name" value="Leucyl/phenylalanyl-tRNA-protein transferase, C-terminal domain"/>
    <property type="match status" value="1"/>
</dbReference>
<dbReference type="FunFam" id="3.30.70.3550:FF:000001">
    <property type="entry name" value="Leucyl/phenylalanyl-tRNA--protein transferase"/>
    <property type="match status" value="1"/>
</dbReference>
<comment type="similarity">
    <text evidence="9 15">Belongs to the L/F-transferase family.</text>
</comment>
<proteinExistence type="inferred from homology"/>
<dbReference type="PANTHER" id="PTHR30098:SF2">
    <property type="entry name" value="LEUCYL_PHENYLALANYL-TRNA--PROTEIN TRANSFERASE"/>
    <property type="match status" value="1"/>
</dbReference>
<dbReference type="GO" id="GO:0005737">
    <property type="term" value="C:cytoplasm"/>
    <property type="evidence" value="ECO:0007669"/>
    <property type="project" value="UniProtKB-SubCell"/>
</dbReference>
<evidence type="ECO:0000256" key="4">
    <source>
        <dbReference type="ARBA" id="ARBA00023315"/>
    </source>
</evidence>
<evidence type="ECO:0000256" key="13">
    <source>
        <dbReference type="ARBA" id="ARBA00077165"/>
    </source>
</evidence>
<evidence type="ECO:0000256" key="8">
    <source>
        <dbReference type="ARBA" id="ARBA00054043"/>
    </source>
</evidence>
<comment type="catalytic activity">
    <reaction evidence="7 15">
        <text>N-terminal L-lysyl-[protein] + L-leucyl-tRNA(Leu) = N-terminal L-leucyl-L-lysyl-[protein] + tRNA(Leu) + H(+)</text>
        <dbReference type="Rhea" id="RHEA:12340"/>
        <dbReference type="Rhea" id="RHEA-COMP:9613"/>
        <dbReference type="Rhea" id="RHEA-COMP:9622"/>
        <dbReference type="Rhea" id="RHEA-COMP:12670"/>
        <dbReference type="Rhea" id="RHEA-COMP:12671"/>
        <dbReference type="ChEBI" id="CHEBI:15378"/>
        <dbReference type="ChEBI" id="CHEBI:65249"/>
        <dbReference type="ChEBI" id="CHEBI:78442"/>
        <dbReference type="ChEBI" id="CHEBI:78494"/>
        <dbReference type="ChEBI" id="CHEBI:133043"/>
        <dbReference type="EC" id="2.3.2.6"/>
    </reaction>
</comment>
<dbReference type="AlphaFoldDB" id="A0A5R9IL67"/>
<dbReference type="InterPro" id="IPR016181">
    <property type="entry name" value="Acyl_CoA_acyltransferase"/>
</dbReference>
<dbReference type="Pfam" id="PF03588">
    <property type="entry name" value="Leu_Phe_trans"/>
    <property type="match status" value="1"/>
</dbReference>
<keyword evidence="2 15" id="KW-0963">Cytoplasm</keyword>
<reference evidence="16 17" key="1">
    <citation type="submission" date="2019-05" db="EMBL/GenBank/DDBJ databases">
        <title>Genome sequences of Thalassotalea litorea 1K03283.</title>
        <authorList>
            <person name="Zhang D."/>
        </authorList>
    </citation>
    <scope>NUCLEOTIDE SEQUENCE [LARGE SCALE GENOMIC DNA]</scope>
    <source>
        <strain evidence="16 17">MCCC 1K03283</strain>
    </source>
</reference>
<comment type="function">
    <text evidence="8 15">Functions in the N-end rule pathway of protein degradation where it conjugates Leu, Phe and, less efficiently, Met from aminoacyl-tRNAs to the N-termini of proteins containing an N-terminal arginine or lysine.</text>
</comment>
<dbReference type="HAMAP" id="MF_00688">
    <property type="entry name" value="Leu_Phe_trans"/>
    <property type="match status" value="1"/>
</dbReference>
<comment type="catalytic activity">
    <reaction evidence="6 15">
        <text>N-terminal L-arginyl-[protein] + L-leucyl-tRNA(Leu) = N-terminal L-leucyl-L-arginyl-[protein] + tRNA(Leu) + H(+)</text>
        <dbReference type="Rhea" id="RHEA:50416"/>
        <dbReference type="Rhea" id="RHEA-COMP:9613"/>
        <dbReference type="Rhea" id="RHEA-COMP:9622"/>
        <dbReference type="Rhea" id="RHEA-COMP:12672"/>
        <dbReference type="Rhea" id="RHEA-COMP:12673"/>
        <dbReference type="ChEBI" id="CHEBI:15378"/>
        <dbReference type="ChEBI" id="CHEBI:64719"/>
        <dbReference type="ChEBI" id="CHEBI:78442"/>
        <dbReference type="ChEBI" id="CHEBI:78494"/>
        <dbReference type="ChEBI" id="CHEBI:133044"/>
        <dbReference type="EC" id="2.3.2.6"/>
    </reaction>
</comment>
<sequence length="237" mass="27067">MQQILHRLSSQDLSFPPINQALTEPSGLLAVGGDLSPQRIVNAYSQGIFPWFSEGDPILWWSPDPRAILPLKELRINRSLRKFLKKSPYQVTLNQAFDEVIEYCSDAPFRNEETWIVPSMMWAYQQLHRQGIAHSVEVWHDSQLVGGLYGIAIGGFFSGESMFYTAENASKVALIALQRHLMKQNIGFIDCQIQNPFLQSMGSREILREDFSKLLKHAIQCDISDDCWLPKTLKLEN</sequence>
<dbReference type="EMBL" id="VCBC01000005">
    <property type="protein sequence ID" value="TLU66275.1"/>
    <property type="molecule type" value="Genomic_DNA"/>
</dbReference>
<evidence type="ECO:0000256" key="5">
    <source>
        <dbReference type="ARBA" id="ARBA00050607"/>
    </source>
</evidence>
<accession>A0A5R9IL67</accession>
<evidence type="ECO:0000256" key="7">
    <source>
        <dbReference type="ARBA" id="ARBA00051538"/>
    </source>
</evidence>
<evidence type="ECO:0000256" key="10">
    <source>
        <dbReference type="ARBA" id="ARBA00066767"/>
    </source>
</evidence>
<evidence type="ECO:0000256" key="9">
    <source>
        <dbReference type="ARBA" id="ARBA00061535"/>
    </source>
</evidence>
<evidence type="ECO:0000256" key="2">
    <source>
        <dbReference type="ARBA" id="ARBA00022490"/>
    </source>
</evidence>
<evidence type="ECO:0000313" key="17">
    <source>
        <dbReference type="Proteomes" id="UP000307790"/>
    </source>
</evidence>
<dbReference type="InterPro" id="IPR042221">
    <property type="entry name" value="Leu/Phe-tRNA_Trfase_N"/>
</dbReference>
<name>A0A5R9IL67_9GAMM</name>
<dbReference type="GO" id="GO:0008914">
    <property type="term" value="F:leucyl-tRNA--protein transferase activity"/>
    <property type="evidence" value="ECO:0007669"/>
    <property type="project" value="UniProtKB-UniRule"/>
</dbReference>
<evidence type="ECO:0000256" key="6">
    <source>
        <dbReference type="ARBA" id="ARBA00050652"/>
    </source>
</evidence>
<keyword evidence="3 15" id="KW-0808">Transferase</keyword>
<dbReference type="NCBIfam" id="TIGR00667">
    <property type="entry name" value="aat"/>
    <property type="match status" value="1"/>
</dbReference>
<comment type="caution">
    <text evidence="16">The sequence shown here is derived from an EMBL/GenBank/DDBJ whole genome shotgun (WGS) entry which is preliminary data.</text>
</comment>
<keyword evidence="4 15" id="KW-0012">Acyltransferase</keyword>
<dbReference type="Proteomes" id="UP000307790">
    <property type="component" value="Unassembled WGS sequence"/>
</dbReference>
<evidence type="ECO:0000256" key="3">
    <source>
        <dbReference type="ARBA" id="ARBA00022679"/>
    </source>
</evidence>
<evidence type="ECO:0000256" key="11">
    <source>
        <dbReference type="ARBA" id="ARBA00074372"/>
    </source>
</evidence>
<evidence type="ECO:0000313" key="16">
    <source>
        <dbReference type="EMBL" id="TLU66275.1"/>
    </source>
</evidence>
<dbReference type="PANTHER" id="PTHR30098">
    <property type="entry name" value="LEUCYL/PHENYLALANYL-TRNA--PROTEIN TRANSFERASE"/>
    <property type="match status" value="1"/>
</dbReference>
<organism evidence="16 17">
    <name type="scientific">Thalassotalea litorea</name>
    <dbReference type="NCBI Taxonomy" id="2020715"/>
    <lineage>
        <taxon>Bacteria</taxon>
        <taxon>Pseudomonadati</taxon>
        <taxon>Pseudomonadota</taxon>
        <taxon>Gammaproteobacteria</taxon>
        <taxon>Alteromonadales</taxon>
        <taxon>Colwelliaceae</taxon>
        <taxon>Thalassotalea</taxon>
    </lineage>
</organism>
<comment type="subcellular location">
    <subcellularLocation>
        <location evidence="1 15">Cytoplasm</location>
    </subcellularLocation>
</comment>
<dbReference type="FunFam" id="3.40.630.70:FF:000001">
    <property type="entry name" value="Leucyl/phenylalanyl-tRNA--protein transferase"/>
    <property type="match status" value="1"/>
</dbReference>
<dbReference type="Gene3D" id="3.30.70.3550">
    <property type="entry name" value="Leucyl/phenylalanyl-tRNA-protein transferase, N-terminal domain"/>
    <property type="match status" value="1"/>
</dbReference>
<evidence type="ECO:0000256" key="1">
    <source>
        <dbReference type="ARBA" id="ARBA00004496"/>
    </source>
</evidence>
<dbReference type="EC" id="2.3.2.6" evidence="10 15"/>
<dbReference type="RefSeq" id="WP_138319151.1">
    <property type="nucleotide sequence ID" value="NZ_VCBC01000005.1"/>
</dbReference>
<evidence type="ECO:0000256" key="14">
    <source>
        <dbReference type="ARBA" id="ARBA00083640"/>
    </source>
</evidence>
<dbReference type="InterPro" id="IPR042203">
    <property type="entry name" value="Leu/Phe-tRNA_Trfase_C"/>
</dbReference>
<protein>
    <recommendedName>
        <fullName evidence="11 15">Leucyl/phenylalanyl-tRNA--protein transferase</fullName>
        <ecNumber evidence="10 15">2.3.2.6</ecNumber>
    </recommendedName>
    <alternativeName>
        <fullName evidence="12 15">L/F-transferase</fullName>
    </alternativeName>
    <alternativeName>
        <fullName evidence="13 15">Leucyltransferase</fullName>
    </alternativeName>
    <alternativeName>
        <fullName evidence="14 15">Phenyalanyltransferase</fullName>
    </alternativeName>
</protein>
<comment type="catalytic activity">
    <reaction evidence="5 15">
        <text>L-phenylalanyl-tRNA(Phe) + an N-terminal L-alpha-aminoacyl-[protein] = an N-terminal L-phenylalanyl-L-alpha-aminoacyl-[protein] + tRNA(Phe)</text>
        <dbReference type="Rhea" id="RHEA:43632"/>
        <dbReference type="Rhea" id="RHEA-COMP:9668"/>
        <dbReference type="Rhea" id="RHEA-COMP:9699"/>
        <dbReference type="Rhea" id="RHEA-COMP:10636"/>
        <dbReference type="Rhea" id="RHEA-COMP:10637"/>
        <dbReference type="ChEBI" id="CHEBI:78442"/>
        <dbReference type="ChEBI" id="CHEBI:78531"/>
        <dbReference type="ChEBI" id="CHEBI:78597"/>
        <dbReference type="ChEBI" id="CHEBI:83561"/>
        <dbReference type="EC" id="2.3.2.6"/>
    </reaction>
</comment>
<evidence type="ECO:0000256" key="12">
    <source>
        <dbReference type="ARBA" id="ARBA00077136"/>
    </source>
</evidence>
<dbReference type="SUPFAM" id="SSF55729">
    <property type="entry name" value="Acyl-CoA N-acyltransferases (Nat)"/>
    <property type="match status" value="1"/>
</dbReference>